<dbReference type="AlphaFoldDB" id="A0A4C1ZY53"/>
<keyword evidence="3" id="KW-1185">Reference proteome</keyword>
<dbReference type="Proteomes" id="UP000299102">
    <property type="component" value="Unassembled WGS sequence"/>
</dbReference>
<dbReference type="EMBL" id="BGZK01002208">
    <property type="protein sequence ID" value="GBP91783.1"/>
    <property type="molecule type" value="Genomic_DNA"/>
</dbReference>
<evidence type="ECO:0000313" key="2">
    <source>
        <dbReference type="EMBL" id="GBP91783.1"/>
    </source>
</evidence>
<evidence type="ECO:0000256" key="1">
    <source>
        <dbReference type="SAM" id="MobiDB-lite"/>
    </source>
</evidence>
<feature type="region of interest" description="Disordered" evidence="1">
    <location>
        <begin position="188"/>
        <end position="213"/>
    </location>
</feature>
<protein>
    <submittedName>
        <fullName evidence="2">Uncharacterized protein</fullName>
    </submittedName>
</protein>
<organism evidence="2 3">
    <name type="scientific">Eumeta variegata</name>
    <name type="common">Bagworm moth</name>
    <name type="synonym">Eumeta japonica</name>
    <dbReference type="NCBI Taxonomy" id="151549"/>
    <lineage>
        <taxon>Eukaryota</taxon>
        <taxon>Metazoa</taxon>
        <taxon>Ecdysozoa</taxon>
        <taxon>Arthropoda</taxon>
        <taxon>Hexapoda</taxon>
        <taxon>Insecta</taxon>
        <taxon>Pterygota</taxon>
        <taxon>Neoptera</taxon>
        <taxon>Endopterygota</taxon>
        <taxon>Lepidoptera</taxon>
        <taxon>Glossata</taxon>
        <taxon>Ditrysia</taxon>
        <taxon>Tineoidea</taxon>
        <taxon>Psychidae</taxon>
        <taxon>Oiketicinae</taxon>
        <taxon>Eumeta</taxon>
    </lineage>
</organism>
<evidence type="ECO:0000313" key="3">
    <source>
        <dbReference type="Proteomes" id="UP000299102"/>
    </source>
</evidence>
<comment type="caution">
    <text evidence="2">The sequence shown here is derived from an EMBL/GenBank/DDBJ whole genome shotgun (WGS) entry which is preliminary data.</text>
</comment>
<accession>A0A4C1ZY53</accession>
<sequence length="262" mass="29011">MFIGQLASARGFARVDFKHIHLSYVLTVYDLNPNPDFDTDQSLTFNSEPSVALSRLGLKGPALISDLGTRSDLRNLVYRLSSVAHVYGGSRIHFFHTRKSGCPISGYADGGLEVHSVPLLRQPQPATFLLTYLPALPTAELLSRALSAATVSRNSVTKIKPNTPHSTYPCSSAERSLNVYAYGTTIRSTHGSRRAAPKSDEYDEEQDREPGPELKLRTGRKRKLSFITGIRIQRASGVEIKNNIKTRIDLDGQDRTSIWTKP</sequence>
<name>A0A4C1ZY53_EUMVA</name>
<reference evidence="2 3" key="1">
    <citation type="journal article" date="2019" name="Commun. Biol.">
        <title>The bagworm genome reveals a unique fibroin gene that provides high tensile strength.</title>
        <authorList>
            <person name="Kono N."/>
            <person name="Nakamura H."/>
            <person name="Ohtoshi R."/>
            <person name="Tomita M."/>
            <person name="Numata K."/>
            <person name="Arakawa K."/>
        </authorList>
    </citation>
    <scope>NUCLEOTIDE SEQUENCE [LARGE SCALE GENOMIC DNA]</scope>
</reference>
<proteinExistence type="predicted"/>
<gene>
    <name evidence="2" type="ORF">EVAR_63153_1</name>
</gene>